<organism evidence="2 3">
    <name type="scientific">Rhipicephalus microplus</name>
    <name type="common">Cattle tick</name>
    <name type="synonym">Boophilus microplus</name>
    <dbReference type="NCBI Taxonomy" id="6941"/>
    <lineage>
        <taxon>Eukaryota</taxon>
        <taxon>Metazoa</taxon>
        <taxon>Ecdysozoa</taxon>
        <taxon>Arthropoda</taxon>
        <taxon>Chelicerata</taxon>
        <taxon>Arachnida</taxon>
        <taxon>Acari</taxon>
        <taxon>Parasitiformes</taxon>
        <taxon>Ixodida</taxon>
        <taxon>Ixodoidea</taxon>
        <taxon>Ixodidae</taxon>
        <taxon>Rhipicephalinae</taxon>
        <taxon>Rhipicephalus</taxon>
        <taxon>Boophilus</taxon>
    </lineage>
</organism>
<dbReference type="Proteomes" id="UP000821866">
    <property type="component" value="Unassembled WGS sequence"/>
</dbReference>
<reference evidence="2" key="2">
    <citation type="submission" date="2021-09" db="EMBL/GenBank/DDBJ databases">
        <authorList>
            <person name="Jia N."/>
            <person name="Wang J."/>
            <person name="Shi W."/>
            <person name="Du L."/>
            <person name="Sun Y."/>
            <person name="Zhan W."/>
            <person name="Jiang J."/>
            <person name="Wang Q."/>
            <person name="Zhang B."/>
            <person name="Ji P."/>
            <person name="Sakyi L.B."/>
            <person name="Cui X."/>
            <person name="Yuan T."/>
            <person name="Jiang B."/>
            <person name="Yang W."/>
            <person name="Lam T.T.-Y."/>
            <person name="Chang Q."/>
            <person name="Ding S."/>
            <person name="Wang X."/>
            <person name="Zhu J."/>
            <person name="Ruan X."/>
            <person name="Zhao L."/>
            <person name="Wei J."/>
            <person name="Que T."/>
            <person name="Du C."/>
            <person name="Cheng J."/>
            <person name="Dai P."/>
            <person name="Han X."/>
            <person name="Huang E."/>
            <person name="Gao Y."/>
            <person name="Liu J."/>
            <person name="Shao H."/>
            <person name="Ye R."/>
            <person name="Li L."/>
            <person name="Wei W."/>
            <person name="Wang X."/>
            <person name="Wang C."/>
            <person name="Huo Q."/>
            <person name="Li W."/>
            <person name="Guo W."/>
            <person name="Chen H."/>
            <person name="Chen S."/>
            <person name="Zhou L."/>
            <person name="Zhou L."/>
            <person name="Ni X."/>
            <person name="Tian J."/>
            <person name="Zhou Y."/>
            <person name="Sheng Y."/>
            <person name="Liu T."/>
            <person name="Pan Y."/>
            <person name="Xia L."/>
            <person name="Li J."/>
            <person name="Zhao F."/>
            <person name="Cao W."/>
        </authorList>
    </citation>
    <scope>NUCLEOTIDE SEQUENCE</scope>
    <source>
        <strain evidence="2">Rmic-2018</strain>
        <tissue evidence="2">Larvae</tissue>
    </source>
</reference>
<dbReference type="InterPro" id="IPR005312">
    <property type="entry name" value="DUF1759"/>
</dbReference>
<comment type="caution">
    <text evidence="2">The sequence shown here is derived from an EMBL/GenBank/DDBJ whole genome shotgun (WGS) entry which is preliminary data.</text>
</comment>
<accession>A0A9J6D0K9</accession>
<dbReference type="EMBL" id="JABSTU010004034">
    <property type="protein sequence ID" value="KAH7964323.1"/>
    <property type="molecule type" value="Genomic_DNA"/>
</dbReference>
<evidence type="ECO:0000313" key="3">
    <source>
        <dbReference type="Proteomes" id="UP000821866"/>
    </source>
</evidence>
<dbReference type="PANTHER" id="PTHR22954">
    <property type="entry name" value="RETROVIRAL PROTEASE-RELATED"/>
    <property type="match status" value="1"/>
</dbReference>
<proteinExistence type="predicted"/>
<sequence>MRVRAMDTATPWELPIQKLPAKSSSITIDHAHQACESLLPKHSSACLNDENRGWQGFWQHYEVTIHTHPDLTGIEMFKYLKTYLSATAKQAIEKIRLTEANYNVAVKLLTQRFGRKDVLIDDRIDSLLAIEPSEKSSHVSRLQDLYENIQFCTSCLESFGMPSSEYVVLLQSGSNALIVRGPGFPVPKPHENRDRCRRLCSLVDRRARAGNPEVPSSGSRNQRGEPWSREKPGSVSPSPNRHITLNTVMPPAVHISTDSTVIIGQFEFQA</sequence>
<protein>
    <recommendedName>
        <fullName evidence="4">Tick transposon</fullName>
    </recommendedName>
</protein>
<evidence type="ECO:0000313" key="2">
    <source>
        <dbReference type="EMBL" id="KAH7964323.1"/>
    </source>
</evidence>
<feature type="compositionally biased region" description="Polar residues" evidence="1">
    <location>
        <begin position="235"/>
        <end position="245"/>
    </location>
</feature>
<dbReference type="VEuPathDB" id="VectorBase:LOC119176595"/>
<evidence type="ECO:0000256" key="1">
    <source>
        <dbReference type="SAM" id="MobiDB-lite"/>
    </source>
</evidence>
<dbReference type="PANTHER" id="PTHR22954:SF3">
    <property type="entry name" value="PROTEIN CBG08539"/>
    <property type="match status" value="1"/>
</dbReference>
<feature type="compositionally biased region" description="Basic and acidic residues" evidence="1">
    <location>
        <begin position="222"/>
        <end position="232"/>
    </location>
</feature>
<evidence type="ECO:0008006" key="4">
    <source>
        <dbReference type="Google" id="ProtNLM"/>
    </source>
</evidence>
<name>A0A9J6D0K9_RHIMP</name>
<reference evidence="2" key="1">
    <citation type="journal article" date="2020" name="Cell">
        <title>Large-Scale Comparative Analyses of Tick Genomes Elucidate Their Genetic Diversity and Vector Capacities.</title>
        <authorList>
            <consortium name="Tick Genome and Microbiome Consortium (TIGMIC)"/>
            <person name="Jia N."/>
            <person name="Wang J."/>
            <person name="Shi W."/>
            <person name="Du L."/>
            <person name="Sun Y."/>
            <person name="Zhan W."/>
            <person name="Jiang J.F."/>
            <person name="Wang Q."/>
            <person name="Zhang B."/>
            <person name="Ji P."/>
            <person name="Bell-Sakyi L."/>
            <person name="Cui X.M."/>
            <person name="Yuan T.T."/>
            <person name="Jiang B.G."/>
            <person name="Yang W.F."/>
            <person name="Lam T.T."/>
            <person name="Chang Q.C."/>
            <person name="Ding S.J."/>
            <person name="Wang X.J."/>
            <person name="Zhu J.G."/>
            <person name="Ruan X.D."/>
            <person name="Zhao L."/>
            <person name="Wei J.T."/>
            <person name="Ye R.Z."/>
            <person name="Que T.C."/>
            <person name="Du C.H."/>
            <person name="Zhou Y.H."/>
            <person name="Cheng J.X."/>
            <person name="Dai P.F."/>
            <person name="Guo W.B."/>
            <person name="Han X.H."/>
            <person name="Huang E.J."/>
            <person name="Li L.F."/>
            <person name="Wei W."/>
            <person name="Gao Y.C."/>
            <person name="Liu J.Z."/>
            <person name="Shao H.Z."/>
            <person name="Wang X."/>
            <person name="Wang C.C."/>
            <person name="Yang T.C."/>
            <person name="Huo Q.B."/>
            <person name="Li W."/>
            <person name="Chen H.Y."/>
            <person name="Chen S.E."/>
            <person name="Zhou L.G."/>
            <person name="Ni X.B."/>
            <person name="Tian J.H."/>
            <person name="Sheng Y."/>
            <person name="Liu T."/>
            <person name="Pan Y.S."/>
            <person name="Xia L.Y."/>
            <person name="Li J."/>
            <person name="Zhao F."/>
            <person name="Cao W.C."/>
        </authorList>
    </citation>
    <scope>NUCLEOTIDE SEQUENCE</scope>
    <source>
        <strain evidence="2">Rmic-2018</strain>
    </source>
</reference>
<keyword evidence="3" id="KW-1185">Reference proteome</keyword>
<feature type="region of interest" description="Disordered" evidence="1">
    <location>
        <begin position="207"/>
        <end position="245"/>
    </location>
</feature>
<dbReference type="Pfam" id="PF03564">
    <property type="entry name" value="DUF1759"/>
    <property type="match status" value="1"/>
</dbReference>
<gene>
    <name evidence="2" type="ORF">HPB51_027440</name>
</gene>
<dbReference type="AlphaFoldDB" id="A0A9J6D0K9"/>